<dbReference type="AlphaFoldDB" id="A0AAE0FHP1"/>
<dbReference type="InterPro" id="IPR052603">
    <property type="entry name" value="EFCB6"/>
</dbReference>
<gene>
    <name evidence="4" type="ORF">CYMTET_30992</name>
</gene>
<dbReference type="EMBL" id="LGRX02018285">
    <property type="protein sequence ID" value="KAK3260036.1"/>
    <property type="molecule type" value="Genomic_DNA"/>
</dbReference>
<dbReference type="PANTHER" id="PTHR20875">
    <property type="entry name" value="EF-HAND CALCIUM-BINDING DOMAIN-CONTAINING PROTEIN 6-RELATED"/>
    <property type="match status" value="1"/>
</dbReference>
<dbReference type="Proteomes" id="UP001190700">
    <property type="component" value="Unassembled WGS sequence"/>
</dbReference>
<dbReference type="InterPro" id="IPR002048">
    <property type="entry name" value="EF_hand_dom"/>
</dbReference>
<evidence type="ECO:0000256" key="2">
    <source>
        <dbReference type="SAM" id="MobiDB-lite"/>
    </source>
</evidence>
<dbReference type="InterPro" id="IPR018247">
    <property type="entry name" value="EF_Hand_1_Ca_BS"/>
</dbReference>
<feature type="domain" description="EF-hand" evidence="3">
    <location>
        <begin position="61"/>
        <end position="96"/>
    </location>
</feature>
<dbReference type="PANTHER" id="PTHR20875:SF2">
    <property type="entry name" value="EF-HAND CALCIUM-BINDING DOMAIN-CONTAINING PROTEIN 6"/>
    <property type="match status" value="1"/>
</dbReference>
<feature type="domain" description="EF-hand" evidence="3">
    <location>
        <begin position="300"/>
        <end position="335"/>
    </location>
</feature>
<comment type="caution">
    <text evidence="4">The sequence shown here is derived from an EMBL/GenBank/DDBJ whole genome shotgun (WGS) entry which is preliminary data.</text>
</comment>
<dbReference type="GO" id="GO:0005509">
    <property type="term" value="F:calcium ion binding"/>
    <property type="evidence" value="ECO:0007669"/>
    <property type="project" value="InterPro"/>
</dbReference>
<evidence type="ECO:0000313" key="5">
    <source>
        <dbReference type="Proteomes" id="UP001190700"/>
    </source>
</evidence>
<dbReference type="CDD" id="cd00051">
    <property type="entry name" value="EFh"/>
    <property type="match status" value="1"/>
</dbReference>
<dbReference type="SMART" id="SM00054">
    <property type="entry name" value="EFh"/>
    <property type="match status" value="4"/>
</dbReference>
<dbReference type="SUPFAM" id="SSF47473">
    <property type="entry name" value="EF-hand"/>
    <property type="match status" value="2"/>
</dbReference>
<dbReference type="InterPro" id="IPR011992">
    <property type="entry name" value="EF-hand-dom_pair"/>
</dbReference>
<name>A0AAE0FHP1_9CHLO</name>
<dbReference type="Pfam" id="PF13499">
    <property type="entry name" value="EF-hand_7"/>
    <property type="match status" value="2"/>
</dbReference>
<reference evidence="4 5" key="1">
    <citation type="journal article" date="2015" name="Genome Biol. Evol.">
        <title>Comparative Genomics of a Bacterivorous Green Alga Reveals Evolutionary Causalities and Consequences of Phago-Mixotrophic Mode of Nutrition.</title>
        <authorList>
            <person name="Burns J.A."/>
            <person name="Paasch A."/>
            <person name="Narechania A."/>
            <person name="Kim E."/>
        </authorList>
    </citation>
    <scope>NUCLEOTIDE SEQUENCE [LARGE SCALE GENOMIC DNA]</scope>
    <source>
        <strain evidence="4 5">PLY_AMNH</strain>
    </source>
</reference>
<dbReference type="GO" id="GO:0005654">
    <property type="term" value="C:nucleoplasm"/>
    <property type="evidence" value="ECO:0007669"/>
    <property type="project" value="TreeGrafter"/>
</dbReference>
<evidence type="ECO:0000313" key="4">
    <source>
        <dbReference type="EMBL" id="KAK3260036.1"/>
    </source>
</evidence>
<dbReference type="PROSITE" id="PS00018">
    <property type="entry name" value="EF_HAND_1"/>
    <property type="match status" value="1"/>
</dbReference>
<keyword evidence="5" id="KW-1185">Reference proteome</keyword>
<keyword evidence="1" id="KW-0106">Calcium</keyword>
<feature type="domain" description="EF-hand" evidence="3">
    <location>
        <begin position="25"/>
        <end position="60"/>
    </location>
</feature>
<feature type="region of interest" description="Disordered" evidence="2">
    <location>
        <begin position="348"/>
        <end position="389"/>
    </location>
</feature>
<dbReference type="Gene3D" id="1.10.238.10">
    <property type="entry name" value="EF-hand"/>
    <property type="match status" value="3"/>
</dbReference>
<dbReference type="PROSITE" id="PS50222">
    <property type="entry name" value="EF_HAND_2"/>
    <property type="match status" value="4"/>
</dbReference>
<evidence type="ECO:0000256" key="1">
    <source>
        <dbReference type="ARBA" id="ARBA00022837"/>
    </source>
</evidence>
<feature type="compositionally biased region" description="Low complexity" evidence="2">
    <location>
        <begin position="348"/>
        <end position="361"/>
    </location>
</feature>
<feature type="non-terminal residue" evidence="4">
    <location>
        <position position="1"/>
    </location>
</feature>
<proteinExistence type="predicted"/>
<accession>A0AAE0FHP1</accession>
<organism evidence="4 5">
    <name type="scientific">Cymbomonas tetramitiformis</name>
    <dbReference type="NCBI Taxonomy" id="36881"/>
    <lineage>
        <taxon>Eukaryota</taxon>
        <taxon>Viridiplantae</taxon>
        <taxon>Chlorophyta</taxon>
        <taxon>Pyramimonadophyceae</taxon>
        <taxon>Pyramimonadales</taxon>
        <taxon>Pyramimonadaceae</taxon>
        <taxon>Cymbomonas</taxon>
    </lineage>
</organism>
<evidence type="ECO:0000259" key="3">
    <source>
        <dbReference type="PROSITE" id="PS50222"/>
    </source>
</evidence>
<protein>
    <recommendedName>
        <fullName evidence="3">EF-hand domain-containing protein</fullName>
    </recommendedName>
</protein>
<sequence length="389" mass="43711">EVQHQHNRRKHDFLWTLAQKFEDSKRKHLIGKTFREYDATQAGRVSWGEFDRALQAMGFNLHTDDLKQLLQRFDPRKSGLIDYREFTKALFPELEVIGADTSWGHPAGAPDLKQQHEQQFSAYLLPKTDILYQLAQKADLKRKGYLALSREFQRYDADRDGCLRQHEVSAALAEVLGFQLNDKDLQQLGQHFPQYKQTGLIDTQQFAAMLDPAHVNNPPYVAPAAASAAFATVTPYQERDLGMHHTPKTDPLRRLADKIHARGLHQGSVRNVFRSFDANRDGSLTMQEFRNALSHYQLDFSEDEFRFLVQRIDAGGSGLIELDMLTSVLQAIDGPGCQVLFAETGAPRNAASTAPRTPTSAQGIRHGTGMSGSGMGTSPWVSRPGPSRR</sequence>
<feature type="domain" description="EF-hand" evidence="3">
    <location>
        <begin position="264"/>
        <end position="299"/>
    </location>
</feature>